<gene>
    <name evidence="2" type="ORF">CWC46_17745</name>
    <name evidence="3" type="ORF">Ser39006_017745</name>
</gene>
<dbReference type="InterPro" id="IPR036736">
    <property type="entry name" value="ACP-like_sf"/>
</dbReference>
<reference evidence="3" key="4">
    <citation type="submission" date="2017-11" db="EMBL/GenBank/DDBJ databases">
        <title>Complete genome sequence of Serratia sp. ATCC 39006.</title>
        <authorList>
            <person name="Hampton H.G."/>
            <person name="Jackson S.A."/>
            <person name="Jauregui R."/>
            <person name="Poulter G.T.M."/>
            <person name="Salmond G.P.C."/>
            <person name="Fineran P.C."/>
        </authorList>
    </citation>
    <scope>NUCLEOTIDE SEQUENCE</scope>
    <source>
        <strain evidence="3">ATCC 39006</strain>
    </source>
</reference>
<reference evidence="3" key="2">
    <citation type="submission" date="2013-09" db="EMBL/GenBank/DDBJ databases">
        <authorList>
            <person name="Wang G."/>
            <person name="Yang Y."/>
            <person name="Su Y."/>
        </authorList>
    </citation>
    <scope>NUCLEOTIDE SEQUENCE</scope>
    <source>
        <strain evidence="3">ATCC 39006</strain>
    </source>
</reference>
<evidence type="ECO:0000259" key="1">
    <source>
        <dbReference type="PROSITE" id="PS50075"/>
    </source>
</evidence>
<dbReference type="Proteomes" id="UP000233778">
    <property type="component" value="Chromosome"/>
</dbReference>
<evidence type="ECO:0000313" key="3">
    <source>
        <dbReference type="EMBL" id="AUH05811.1"/>
    </source>
</evidence>
<sequence length="107" mass="12312">MEKLIKKILYTHSLEQPMNITNDIIKQDSQIKSKALEKYISWLEDILEQPISKDENFLDIGGHSMIAISLNERVKNEFGLSLSIERLYNTTLDEVFSSANYLSEEGC</sequence>
<keyword evidence="4" id="KW-1185">Reference proteome</keyword>
<dbReference type="KEGG" id="serq:CWC46_17745"/>
<dbReference type="InterPro" id="IPR009081">
    <property type="entry name" value="PP-bd_ACP"/>
</dbReference>
<proteinExistence type="predicted"/>
<evidence type="ECO:0000313" key="2">
    <source>
        <dbReference type="EMBL" id="AUH01488.1"/>
    </source>
</evidence>
<dbReference type="KEGG" id="sera:Ser39006_017745"/>
<dbReference type="SUPFAM" id="SSF47336">
    <property type="entry name" value="ACP-like"/>
    <property type="match status" value="1"/>
</dbReference>
<dbReference type="Proteomes" id="UP000017700">
    <property type="component" value="Chromosome"/>
</dbReference>
<name>A0A2I5TMM7_SERS3</name>
<dbReference type="Gene3D" id="1.10.1200.10">
    <property type="entry name" value="ACP-like"/>
    <property type="match status" value="1"/>
</dbReference>
<accession>A0A2I5TMM7</accession>
<evidence type="ECO:0000313" key="4">
    <source>
        <dbReference type="Proteomes" id="UP000017700"/>
    </source>
</evidence>
<dbReference type="STRING" id="104623.Ser39006_01941"/>
<organism evidence="3 4">
    <name type="scientific">Serratia sp. (strain ATCC 39006)</name>
    <name type="common">Prodigiosinella confusarubida</name>
    <dbReference type="NCBI Taxonomy" id="104623"/>
    <lineage>
        <taxon>Bacteria</taxon>
        <taxon>Pseudomonadati</taxon>
        <taxon>Pseudomonadota</taxon>
        <taxon>Gammaproteobacteria</taxon>
        <taxon>Enterobacterales</taxon>
        <taxon>Pectobacteriaceae</taxon>
        <taxon>Prodigiosinella</taxon>
    </lineage>
</organism>
<dbReference type="Pfam" id="PF00550">
    <property type="entry name" value="PP-binding"/>
    <property type="match status" value="1"/>
</dbReference>
<protein>
    <recommendedName>
        <fullName evidence="1">Carrier domain-containing protein</fullName>
    </recommendedName>
</protein>
<feature type="domain" description="Carrier" evidence="1">
    <location>
        <begin position="26"/>
        <end position="106"/>
    </location>
</feature>
<reference evidence="2 5" key="3">
    <citation type="submission" date="2017-11" db="EMBL/GenBank/DDBJ databases">
        <title>Complete genome sequence of Serratia sp. ATCC 39006 LacA.</title>
        <authorList>
            <person name="Hampton H.G."/>
            <person name="Jackson S.A."/>
            <person name="Jauregui R."/>
            <person name="Poulter G.T.M."/>
            <person name="Salmond G.P.C."/>
            <person name="Fineran P.C."/>
        </authorList>
    </citation>
    <scope>NUCLEOTIDE SEQUENCE [LARGE SCALE GENOMIC DNA]</scope>
    <source>
        <strain evidence="2 5">ATCC 39006</strain>
    </source>
</reference>
<dbReference type="PROSITE" id="PS50075">
    <property type="entry name" value="CARRIER"/>
    <property type="match status" value="1"/>
</dbReference>
<reference evidence="3 4" key="1">
    <citation type="journal article" date="2013" name="Genome Announc.">
        <title>Draft genome sequence of Serratia sp. strain ATCC 39006, a model bacterium for analysis of the biosynthesis and regulation of prodigiosin, a carbapenem, and gas vesicles.</title>
        <authorList>
            <person name="Fineran P.C."/>
            <person name="Iglesias Cans M.C."/>
            <person name="Ramsay J.P."/>
            <person name="Wilf N.M."/>
            <person name="Cossyleon D."/>
            <person name="McNeil M.B."/>
            <person name="Williamson N.R."/>
            <person name="Monson R.E."/>
            <person name="Becher S.A."/>
            <person name="Stanton J.A."/>
            <person name="Brugger K."/>
            <person name="Brown S.D."/>
            <person name="Salmond G.P."/>
        </authorList>
    </citation>
    <scope>NUCLEOTIDE SEQUENCE [LARGE SCALE GENOMIC DNA]</scope>
    <source>
        <strain evidence="3">ATCC 39006</strain>
        <strain evidence="4">ATCC 39006 / SC 11482</strain>
    </source>
</reference>
<dbReference type="AlphaFoldDB" id="A0A2I5TMM7"/>
<dbReference type="EMBL" id="CP025084">
    <property type="protein sequence ID" value="AUH05811.1"/>
    <property type="molecule type" value="Genomic_DNA"/>
</dbReference>
<dbReference type="EMBL" id="CP025085">
    <property type="protein sequence ID" value="AUH01488.1"/>
    <property type="molecule type" value="Genomic_DNA"/>
</dbReference>
<evidence type="ECO:0000313" key="5">
    <source>
        <dbReference type="Proteomes" id="UP000233778"/>
    </source>
</evidence>